<organism evidence="1 2">
    <name type="scientific">Medicago truncatula</name>
    <name type="common">Barrel medic</name>
    <name type="synonym">Medicago tribuloides</name>
    <dbReference type="NCBI Taxonomy" id="3880"/>
    <lineage>
        <taxon>Eukaryota</taxon>
        <taxon>Viridiplantae</taxon>
        <taxon>Streptophyta</taxon>
        <taxon>Embryophyta</taxon>
        <taxon>Tracheophyta</taxon>
        <taxon>Spermatophyta</taxon>
        <taxon>Magnoliopsida</taxon>
        <taxon>eudicotyledons</taxon>
        <taxon>Gunneridae</taxon>
        <taxon>Pentapetalae</taxon>
        <taxon>rosids</taxon>
        <taxon>fabids</taxon>
        <taxon>Fabales</taxon>
        <taxon>Fabaceae</taxon>
        <taxon>Papilionoideae</taxon>
        <taxon>50 kb inversion clade</taxon>
        <taxon>NPAAA clade</taxon>
        <taxon>Hologalegina</taxon>
        <taxon>IRL clade</taxon>
        <taxon>Trifolieae</taxon>
        <taxon>Medicago</taxon>
    </lineage>
</organism>
<keyword evidence="1" id="KW-0808">Transferase</keyword>
<protein>
    <submittedName>
        <fullName evidence="1">Putative non-specific serine/threonine protein kinase</fullName>
        <ecNumber evidence="1">2.7.11.1</ecNumber>
    </submittedName>
</protein>
<evidence type="ECO:0000313" key="2">
    <source>
        <dbReference type="Proteomes" id="UP000265566"/>
    </source>
</evidence>
<dbReference type="PANTHER" id="PTHR48065:SF18">
    <property type="entry name" value="LRR RECEPTOR-LIKE KINASE FAMILY PROTEIN"/>
    <property type="match status" value="1"/>
</dbReference>
<name>A0A396K742_MEDTR</name>
<keyword evidence="1" id="KW-0418">Kinase</keyword>
<keyword evidence="1" id="KW-0723">Serine/threonine-protein kinase</keyword>
<dbReference type="InterPro" id="IPR032675">
    <property type="entry name" value="LRR_dom_sf"/>
</dbReference>
<dbReference type="Gene3D" id="3.80.10.10">
    <property type="entry name" value="Ribonuclease Inhibitor"/>
    <property type="match status" value="1"/>
</dbReference>
<accession>A0A396K742</accession>
<dbReference type="GO" id="GO:0004674">
    <property type="term" value="F:protein serine/threonine kinase activity"/>
    <property type="evidence" value="ECO:0007669"/>
    <property type="project" value="UniProtKB-KW"/>
</dbReference>
<proteinExistence type="predicted"/>
<dbReference type="AlphaFoldDB" id="A0A396K742"/>
<comment type="caution">
    <text evidence="1">The sequence shown here is derived from an EMBL/GenBank/DDBJ whole genome shotgun (WGS) entry which is preliminary data.</text>
</comment>
<dbReference type="Gramene" id="rna5800">
    <property type="protein sequence ID" value="RHN81717.1"/>
    <property type="gene ID" value="gene5800"/>
</dbReference>
<dbReference type="EMBL" id="PSQE01000001">
    <property type="protein sequence ID" value="RHN81717.1"/>
    <property type="molecule type" value="Genomic_DNA"/>
</dbReference>
<evidence type="ECO:0000313" key="1">
    <source>
        <dbReference type="EMBL" id="RHN81717.1"/>
    </source>
</evidence>
<gene>
    <name evidence="1" type="ORF">MtrunA17_Chr1g0202181</name>
</gene>
<dbReference type="EC" id="2.7.11.1" evidence="1"/>
<dbReference type="Proteomes" id="UP000265566">
    <property type="component" value="Chromosome 1"/>
</dbReference>
<sequence>MLNFSNNELYGEIPIGTQLQTFNASSFEGNSNLCGEPLDRKCPEEEPEKPQLPTTDAVNVPNRYLYFFLLKLWFINSIMNTFNIENIFLC</sequence>
<dbReference type="PANTHER" id="PTHR48065">
    <property type="entry name" value="OS10G0469600 PROTEIN"/>
    <property type="match status" value="1"/>
</dbReference>
<reference evidence="2" key="1">
    <citation type="journal article" date="2018" name="Nat. Plants">
        <title>Whole-genome landscape of Medicago truncatula symbiotic genes.</title>
        <authorList>
            <person name="Pecrix Y."/>
            <person name="Staton S.E."/>
            <person name="Sallet E."/>
            <person name="Lelandais-Briere C."/>
            <person name="Moreau S."/>
            <person name="Carrere S."/>
            <person name="Blein T."/>
            <person name="Jardinaud M.F."/>
            <person name="Latrasse D."/>
            <person name="Zouine M."/>
            <person name="Zahm M."/>
            <person name="Kreplak J."/>
            <person name="Mayjonade B."/>
            <person name="Satge C."/>
            <person name="Perez M."/>
            <person name="Cauet S."/>
            <person name="Marande W."/>
            <person name="Chantry-Darmon C."/>
            <person name="Lopez-Roques C."/>
            <person name="Bouchez O."/>
            <person name="Berard A."/>
            <person name="Debelle F."/>
            <person name="Munos S."/>
            <person name="Bendahmane A."/>
            <person name="Berges H."/>
            <person name="Niebel A."/>
            <person name="Buitink J."/>
            <person name="Frugier F."/>
            <person name="Benhamed M."/>
            <person name="Crespi M."/>
            <person name="Gouzy J."/>
            <person name="Gamas P."/>
        </authorList>
    </citation>
    <scope>NUCLEOTIDE SEQUENCE [LARGE SCALE GENOMIC DNA]</scope>
    <source>
        <strain evidence="2">cv. Jemalong A17</strain>
    </source>
</reference>